<protein>
    <submittedName>
        <fullName evidence="1">Uncharacterized protein</fullName>
    </submittedName>
</protein>
<dbReference type="Pfam" id="PF19777">
    <property type="entry name" value="DUF6263"/>
    <property type="match status" value="1"/>
</dbReference>
<sequence length="299" mass="33396">MTLQKPFAFAFLLAALVIFSQNIWAQQSLSYKLAKGEVFSIKQNAKQLIVQELEGTKHEMTNDLDAIFTFTVMEKTEEGFAINLTFQDFGLKSNSSIQGELFNVRASEPIEGDLMSQMFAGLVGYELQITMRNDGKILEVNGGNELVEKMVTAANIEDEFTRNLMKKSLAKEFSSNGLAKSFEQMTYFYPQTEVNIGDTWETVFEGKMQAKNLWKWERQDSDSAYITGTSTIVLKTDENGTVMSLDGTQESSIETTLSTGFIKKINSSSLAKGISIMANMKGVEIPTSIQSDITYEIIQ</sequence>
<evidence type="ECO:0000313" key="2">
    <source>
        <dbReference type="Proteomes" id="UP000291981"/>
    </source>
</evidence>
<reference evidence="1 2" key="1">
    <citation type="submission" date="2019-02" db="EMBL/GenBank/DDBJ databases">
        <title>Draft genome sequence of Muricauda sp. 176CP4-71.</title>
        <authorList>
            <person name="Park J.-S."/>
        </authorList>
    </citation>
    <scope>NUCLEOTIDE SEQUENCE [LARGE SCALE GENOMIC DNA]</scope>
    <source>
        <strain evidence="1 2">176CP4-71</strain>
    </source>
</reference>
<dbReference type="OrthoDB" id="3034330at2"/>
<gene>
    <name evidence="1" type="ORF">EW142_05070</name>
</gene>
<accession>A0A4Q8QFG5</accession>
<proteinExistence type="predicted"/>
<dbReference type="Proteomes" id="UP000291981">
    <property type="component" value="Unassembled WGS sequence"/>
</dbReference>
<dbReference type="RefSeq" id="WP_130610564.1">
    <property type="nucleotide sequence ID" value="NZ_SGIU01000001.1"/>
</dbReference>
<dbReference type="InterPro" id="IPR046230">
    <property type="entry name" value="DUF6263"/>
</dbReference>
<evidence type="ECO:0000313" key="1">
    <source>
        <dbReference type="EMBL" id="TAI49171.1"/>
    </source>
</evidence>
<dbReference type="EMBL" id="SGIU01000001">
    <property type="protein sequence ID" value="TAI49171.1"/>
    <property type="molecule type" value="Genomic_DNA"/>
</dbReference>
<comment type="caution">
    <text evidence="1">The sequence shown here is derived from an EMBL/GenBank/DDBJ whole genome shotgun (WGS) entry which is preliminary data.</text>
</comment>
<dbReference type="AlphaFoldDB" id="A0A4Q8QFG5"/>
<organism evidence="1 2">
    <name type="scientific">Flagellimonas allohymeniacidonis</name>
    <dbReference type="NCBI Taxonomy" id="2517819"/>
    <lineage>
        <taxon>Bacteria</taxon>
        <taxon>Pseudomonadati</taxon>
        <taxon>Bacteroidota</taxon>
        <taxon>Flavobacteriia</taxon>
        <taxon>Flavobacteriales</taxon>
        <taxon>Flavobacteriaceae</taxon>
        <taxon>Flagellimonas</taxon>
    </lineage>
</organism>
<keyword evidence="2" id="KW-1185">Reference proteome</keyword>
<name>A0A4Q8QFG5_9FLAO</name>